<protein>
    <submittedName>
        <fullName evidence="1">Uncharacterized protein</fullName>
    </submittedName>
</protein>
<sequence length="141" mass="15145">MLTPSKAAASVRTALCAESPTATFTDLDTLRWLDRMATAQQPAPGGYLEPAADLAVKALMVAATLWPYRGGRAAAGIRAELNEQIRIYSRSAAEWRQRGTSALTASVSPQRARDYAQTFDDAADALAEIVRALETEFAADL</sequence>
<organism evidence="1 2">
    <name type="scientific">Nocardia otitidiscaviarum</name>
    <dbReference type="NCBI Taxonomy" id="1823"/>
    <lineage>
        <taxon>Bacteria</taxon>
        <taxon>Bacillati</taxon>
        <taxon>Actinomycetota</taxon>
        <taxon>Actinomycetes</taxon>
        <taxon>Mycobacteriales</taxon>
        <taxon>Nocardiaceae</taxon>
        <taxon>Nocardia</taxon>
    </lineage>
</organism>
<evidence type="ECO:0000313" key="2">
    <source>
        <dbReference type="Proteomes" id="UP000255467"/>
    </source>
</evidence>
<proteinExistence type="predicted"/>
<evidence type="ECO:0000313" key="1">
    <source>
        <dbReference type="EMBL" id="SUD49539.1"/>
    </source>
</evidence>
<keyword evidence="2" id="KW-1185">Reference proteome</keyword>
<dbReference type="AlphaFoldDB" id="A0A379JLK9"/>
<dbReference type="Proteomes" id="UP000255467">
    <property type="component" value="Unassembled WGS sequence"/>
</dbReference>
<dbReference type="EMBL" id="UGRY01000008">
    <property type="protein sequence ID" value="SUD49539.1"/>
    <property type="molecule type" value="Genomic_DNA"/>
</dbReference>
<gene>
    <name evidence="1" type="ORF">NCTC1934_06893</name>
</gene>
<accession>A0A379JLK9</accession>
<reference evidence="1 2" key="1">
    <citation type="submission" date="2018-06" db="EMBL/GenBank/DDBJ databases">
        <authorList>
            <consortium name="Pathogen Informatics"/>
            <person name="Doyle S."/>
        </authorList>
    </citation>
    <scope>NUCLEOTIDE SEQUENCE [LARGE SCALE GENOMIC DNA]</scope>
    <source>
        <strain evidence="1 2">NCTC1934</strain>
    </source>
</reference>
<dbReference type="RefSeq" id="WP_147287254.1">
    <property type="nucleotide sequence ID" value="NZ_UGRY01000008.1"/>
</dbReference>
<name>A0A379JLK9_9NOCA</name>